<evidence type="ECO:0000313" key="3">
    <source>
        <dbReference type="EMBL" id="GHB20048.1"/>
    </source>
</evidence>
<comment type="caution">
    <text evidence="3">The sequence shown here is derived from an EMBL/GenBank/DDBJ whole genome shotgun (WGS) entry which is preliminary data.</text>
</comment>
<keyword evidence="2" id="KW-1133">Transmembrane helix</keyword>
<organism evidence="3 4">
    <name type="scientific">Streptomyces chryseus</name>
    <dbReference type="NCBI Taxonomy" id="68186"/>
    <lineage>
        <taxon>Bacteria</taxon>
        <taxon>Bacillati</taxon>
        <taxon>Actinomycetota</taxon>
        <taxon>Actinomycetes</taxon>
        <taxon>Kitasatosporales</taxon>
        <taxon>Streptomycetaceae</taxon>
        <taxon>Streptomyces</taxon>
    </lineage>
</organism>
<protein>
    <recommendedName>
        <fullName evidence="5">Secreted protein</fullName>
    </recommendedName>
</protein>
<evidence type="ECO:0000256" key="2">
    <source>
        <dbReference type="SAM" id="Phobius"/>
    </source>
</evidence>
<evidence type="ECO:0008006" key="5">
    <source>
        <dbReference type="Google" id="ProtNLM"/>
    </source>
</evidence>
<keyword evidence="2" id="KW-0812">Transmembrane</keyword>
<keyword evidence="4" id="KW-1185">Reference proteome</keyword>
<sequence>MTEQLTPSAVTDEAPPAQQAADVPGVPKPRRKALRAVARWAAAVIVCGGIGTGTAFGVASMERTDVPGLTTRSDGRWDYPALSLPALPAGSPRPYNDGNRGEIHHADPRELLLPLPAGATQDKELDGGWVTPERFAEVYEKDKRREVRLALADYAVRHVAARGWTMPDGTSSRVYLLRFNSVGIAERFKDHVLVVGADSGVPLAGSPTLELDPDWASSGLVENTMAYLFAEEKPYDGEQTRLGYVQAGDTVALLTHSRKGGAPGVPFHQSVILQNQLLG</sequence>
<reference evidence="4" key="1">
    <citation type="journal article" date="2019" name="Int. J. Syst. Evol. Microbiol.">
        <title>The Global Catalogue of Microorganisms (GCM) 10K type strain sequencing project: providing services to taxonomists for standard genome sequencing and annotation.</title>
        <authorList>
            <consortium name="The Broad Institute Genomics Platform"/>
            <consortium name="The Broad Institute Genome Sequencing Center for Infectious Disease"/>
            <person name="Wu L."/>
            <person name="Ma J."/>
        </authorList>
    </citation>
    <scope>NUCLEOTIDE SEQUENCE [LARGE SCALE GENOMIC DNA]</scope>
    <source>
        <strain evidence="4">JCM 4737</strain>
    </source>
</reference>
<keyword evidence="2" id="KW-0472">Membrane</keyword>
<accession>A0ABQ3DZB9</accession>
<proteinExistence type="predicted"/>
<dbReference type="EMBL" id="BMVO01000020">
    <property type="protein sequence ID" value="GHB20048.1"/>
    <property type="molecule type" value="Genomic_DNA"/>
</dbReference>
<name>A0ABQ3DZB9_9ACTN</name>
<feature type="region of interest" description="Disordered" evidence="1">
    <location>
        <begin position="1"/>
        <end position="28"/>
    </location>
</feature>
<feature type="transmembrane region" description="Helical" evidence="2">
    <location>
        <begin position="37"/>
        <end position="59"/>
    </location>
</feature>
<evidence type="ECO:0000313" key="4">
    <source>
        <dbReference type="Proteomes" id="UP000599437"/>
    </source>
</evidence>
<dbReference type="RefSeq" id="WP_138896411.1">
    <property type="nucleotide sequence ID" value="NZ_BMVO01000020.1"/>
</dbReference>
<evidence type="ECO:0000256" key="1">
    <source>
        <dbReference type="SAM" id="MobiDB-lite"/>
    </source>
</evidence>
<dbReference type="Proteomes" id="UP000599437">
    <property type="component" value="Unassembled WGS sequence"/>
</dbReference>
<gene>
    <name evidence="3" type="ORF">GCM10010346_49780</name>
</gene>